<reference evidence="2" key="1">
    <citation type="journal article" date="2019" name="Int. J. Syst. Evol. Microbiol.">
        <title>The Global Catalogue of Microorganisms (GCM) 10K type strain sequencing project: providing services to taxonomists for standard genome sequencing and annotation.</title>
        <authorList>
            <consortium name="The Broad Institute Genomics Platform"/>
            <consortium name="The Broad Institute Genome Sequencing Center for Infectious Disease"/>
            <person name="Wu L."/>
            <person name="Ma J."/>
        </authorList>
    </citation>
    <scope>NUCLEOTIDE SEQUENCE [LARGE SCALE GENOMIC DNA]</scope>
    <source>
        <strain evidence="2">KCTC 42456</strain>
    </source>
</reference>
<organism evidence="1 2">
    <name type="scientific">Pedobacter alpinus</name>
    <dbReference type="NCBI Taxonomy" id="1590643"/>
    <lineage>
        <taxon>Bacteria</taxon>
        <taxon>Pseudomonadati</taxon>
        <taxon>Bacteroidota</taxon>
        <taxon>Sphingobacteriia</taxon>
        <taxon>Sphingobacteriales</taxon>
        <taxon>Sphingobacteriaceae</taxon>
        <taxon>Pedobacter</taxon>
    </lineage>
</organism>
<dbReference type="RefSeq" id="WP_379044821.1">
    <property type="nucleotide sequence ID" value="NZ_JBHSKW010000049.1"/>
</dbReference>
<dbReference type="Proteomes" id="UP001597546">
    <property type="component" value="Unassembled WGS sequence"/>
</dbReference>
<protein>
    <submittedName>
        <fullName evidence="1">Uncharacterized protein</fullName>
    </submittedName>
</protein>
<dbReference type="EMBL" id="JBHULV010000010">
    <property type="protein sequence ID" value="MFD2730892.1"/>
    <property type="molecule type" value="Genomic_DNA"/>
</dbReference>
<gene>
    <name evidence="1" type="ORF">ACFSSE_04180</name>
</gene>
<sequence>MFKTYGVRVRAKQNLADGKPFDLKLIDYITYNPNYSEHKLDLLIERASKMWNQIPNVDSWLSEIRGGVNG</sequence>
<evidence type="ECO:0000313" key="1">
    <source>
        <dbReference type="EMBL" id="MFD2730892.1"/>
    </source>
</evidence>
<name>A0ABW5TPG4_9SPHI</name>
<evidence type="ECO:0000313" key="2">
    <source>
        <dbReference type="Proteomes" id="UP001597546"/>
    </source>
</evidence>
<keyword evidence="2" id="KW-1185">Reference proteome</keyword>
<proteinExistence type="predicted"/>
<comment type="caution">
    <text evidence="1">The sequence shown here is derived from an EMBL/GenBank/DDBJ whole genome shotgun (WGS) entry which is preliminary data.</text>
</comment>
<accession>A0ABW5TPG4</accession>